<dbReference type="Proteomes" id="UP000036403">
    <property type="component" value="Unassembled WGS sequence"/>
</dbReference>
<evidence type="ECO:0000256" key="4">
    <source>
        <dbReference type="ARBA" id="ARBA00022801"/>
    </source>
</evidence>
<dbReference type="Pfam" id="PF25597">
    <property type="entry name" value="SH3_retrovirus"/>
    <property type="match status" value="1"/>
</dbReference>
<dbReference type="PaxDb" id="67767-A0A0J7K988"/>
<name>A0A0J7K988_LASNI</name>
<dbReference type="InterPro" id="IPR054722">
    <property type="entry name" value="PolX-like_BBD"/>
</dbReference>
<dbReference type="STRING" id="67767.A0A0J7K988"/>
<dbReference type="GO" id="GO:0071897">
    <property type="term" value="P:DNA biosynthetic process"/>
    <property type="evidence" value="ECO:0007669"/>
    <property type="project" value="UniProtKB-ARBA"/>
</dbReference>
<evidence type="ECO:0000256" key="1">
    <source>
        <dbReference type="ARBA" id="ARBA00022670"/>
    </source>
</evidence>
<dbReference type="SMART" id="SM00343">
    <property type="entry name" value="ZnF_C2HC"/>
    <property type="match status" value="1"/>
</dbReference>
<dbReference type="InterPro" id="IPR001584">
    <property type="entry name" value="Integrase_cat-core"/>
</dbReference>
<feature type="compositionally biased region" description="Basic and acidic residues" evidence="6">
    <location>
        <begin position="213"/>
        <end position="227"/>
    </location>
</feature>
<evidence type="ECO:0000259" key="8">
    <source>
        <dbReference type="PROSITE" id="PS50994"/>
    </source>
</evidence>
<dbReference type="OrthoDB" id="7600563at2759"/>
<protein>
    <submittedName>
        <fullName evidence="9">Integrase core domain protein</fullName>
    </submittedName>
</protein>
<dbReference type="SUPFAM" id="SSF53098">
    <property type="entry name" value="Ribonuclease H-like"/>
    <property type="match status" value="1"/>
</dbReference>
<dbReference type="InterPro" id="IPR036397">
    <property type="entry name" value="RNaseH_sf"/>
</dbReference>
<keyword evidence="10" id="KW-1185">Reference proteome</keyword>
<keyword evidence="3" id="KW-0064">Aspartyl protease</keyword>
<dbReference type="GO" id="GO:0004190">
    <property type="term" value="F:aspartic-type endopeptidase activity"/>
    <property type="evidence" value="ECO:0007669"/>
    <property type="project" value="UniProtKB-KW"/>
</dbReference>
<dbReference type="SUPFAM" id="SSF56672">
    <property type="entry name" value="DNA/RNA polymerases"/>
    <property type="match status" value="1"/>
</dbReference>
<feature type="domain" description="CCHC-type" evidence="7">
    <location>
        <begin position="233"/>
        <end position="248"/>
    </location>
</feature>
<accession>A0A0J7K988</accession>
<evidence type="ECO:0000313" key="9">
    <source>
        <dbReference type="EMBL" id="KMQ86781.1"/>
    </source>
</evidence>
<organism evidence="9 10">
    <name type="scientific">Lasius niger</name>
    <name type="common">Black garden ant</name>
    <dbReference type="NCBI Taxonomy" id="67767"/>
    <lineage>
        <taxon>Eukaryota</taxon>
        <taxon>Metazoa</taxon>
        <taxon>Ecdysozoa</taxon>
        <taxon>Arthropoda</taxon>
        <taxon>Hexapoda</taxon>
        <taxon>Insecta</taxon>
        <taxon>Pterygota</taxon>
        <taxon>Neoptera</taxon>
        <taxon>Endopterygota</taxon>
        <taxon>Hymenoptera</taxon>
        <taxon>Apocrita</taxon>
        <taxon>Aculeata</taxon>
        <taxon>Formicoidea</taxon>
        <taxon>Formicidae</taxon>
        <taxon>Formicinae</taxon>
        <taxon>Lasius</taxon>
        <taxon>Lasius</taxon>
    </lineage>
</organism>
<keyword evidence="1" id="KW-0645">Protease</keyword>
<dbReference type="GO" id="GO:0042575">
    <property type="term" value="C:DNA polymerase complex"/>
    <property type="evidence" value="ECO:0007669"/>
    <property type="project" value="UniProtKB-ARBA"/>
</dbReference>
<dbReference type="GO" id="GO:0015074">
    <property type="term" value="P:DNA integration"/>
    <property type="evidence" value="ECO:0007669"/>
    <property type="project" value="InterPro"/>
</dbReference>
<evidence type="ECO:0000256" key="2">
    <source>
        <dbReference type="ARBA" id="ARBA00022723"/>
    </source>
</evidence>
<evidence type="ECO:0000256" key="3">
    <source>
        <dbReference type="ARBA" id="ARBA00022750"/>
    </source>
</evidence>
<dbReference type="Pfam" id="PF14223">
    <property type="entry name" value="Retrotran_gag_2"/>
    <property type="match status" value="1"/>
</dbReference>
<dbReference type="GO" id="GO:0003676">
    <property type="term" value="F:nucleic acid binding"/>
    <property type="evidence" value="ECO:0007669"/>
    <property type="project" value="InterPro"/>
</dbReference>
<dbReference type="Gene3D" id="4.10.60.10">
    <property type="entry name" value="Zinc finger, CCHC-type"/>
    <property type="match status" value="1"/>
</dbReference>
<dbReference type="SUPFAM" id="SSF57756">
    <property type="entry name" value="Retrovirus zinc finger-like domains"/>
    <property type="match status" value="1"/>
</dbReference>
<dbReference type="Gene3D" id="3.30.420.10">
    <property type="entry name" value="Ribonuclease H-like superfamily/Ribonuclease H"/>
    <property type="match status" value="1"/>
</dbReference>
<comment type="caution">
    <text evidence="9">The sequence shown here is derived from an EMBL/GenBank/DDBJ whole genome shotgun (WGS) entry which is preliminary data.</text>
</comment>
<feature type="compositionally biased region" description="Acidic residues" evidence="6">
    <location>
        <begin position="687"/>
        <end position="701"/>
    </location>
</feature>
<dbReference type="InterPro" id="IPR001878">
    <property type="entry name" value="Znf_CCHC"/>
</dbReference>
<dbReference type="Pfam" id="PF07727">
    <property type="entry name" value="RVT_2"/>
    <property type="match status" value="2"/>
</dbReference>
<dbReference type="PROSITE" id="PS50994">
    <property type="entry name" value="INTEGRASE"/>
    <property type="match status" value="1"/>
</dbReference>
<feature type="compositionally biased region" description="Basic and acidic residues" evidence="6">
    <location>
        <begin position="248"/>
        <end position="270"/>
    </location>
</feature>
<evidence type="ECO:0000256" key="5">
    <source>
        <dbReference type="PROSITE-ProRule" id="PRU00047"/>
    </source>
</evidence>
<feature type="region of interest" description="Disordered" evidence="6">
    <location>
        <begin position="667"/>
        <end position="729"/>
    </location>
</feature>
<dbReference type="GO" id="GO:0008270">
    <property type="term" value="F:zinc ion binding"/>
    <property type="evidence" value="ECO:0007669"/>
    <property type="project" value="UniProtKB-KW"/>
</dbReference>
<dbReference type="InterPro" id="IPR036875">
    <property type="entry name" value="Znf_CCHC_sf"/>
</dbReference>
<dbReference type="InterPro" id="IPR012337">
    <property type="entry name" value="RNaseH-like_sf"/>
</dbReference>
<dbReference type="InterPro" id="IPR013103">
    <property type="entry name" value="RVT_2"/>
</dbReference>
<feature type="compositionally biased region" description="Basic and acidic residues" evidence="6">
    <location>
        <begin position="717"/>
        <end position="729"/>
    </location>
</feature>
<feature type="region of interest" description="Disordered" evidence="6">
    <location>
        <begin position="248"/>
        <end position="276"/>
    </location>
</feature>
<dbReference type="EMBL" id="LBMM01011521">
    <property type="protein sequence ID" value="KMQ86781.1"/>
    <property type="molecule type" value="Genomic_DNA"/>
</dbReference>
<dbReference type="PANTHER" id="PTHR42648">
    <property type="entry name" value="TRANSPOSASE, PUTATIVE-RELATED"/>
    <property type="match status" value="1"/>
</dbReference>
<dbReference type="Pfam" id="PF00098">
    <property type="entry name" value="zf-CCHC"/>
    <property type="match status" value="1"/>
</dbReference>
<keyword evidence="4" id="KW-0378">Hydrolase</keyword>
<feature type="region of interest" description="Disordered" evidence="6">
    <location>
        <begin position="207"/>
        <end position="227"/>
    </location>
</feature>
<dbReference type="PROSITE" id="PS50158">
    <property type="entry name" value="ZF_CCHC"/>
    <property type="match status" value="1"/>
</dbReference>
<dbReference type="PANTHER" id="PTHR42648:SF18">
    <property type="entry name" value="RETROTRANSPOSON, UNCLASSIFIED-LIKE PROTEIN"/>
    <property type="match status" value="1"/>
</dbReference>
<dbReference type="CDD" id="cd09272">
    <property type="entry name" value="RNase_HI_RT_Ty1"/>
    <property type="match status" value="1"/>
</dbReference>
<gene>
    <name evidence="9" type="ORF">RF55_14149</name>
</gene>
<evidence type="ECO:0000256" key="6">
    <source>
        <dbReference type="SAM" id="MobiDB-lite"/>
    </source>
</evidence>
<dbReference type="AlphaFoldDB" id="A0A0J7K988"/>
<sequence length="1236" mass="140888">MATESKTMKVELPNIEKLHEGNYRQWRFTIERFMKLNGVFEYVNGQEVKPQDVAALKIWTMRNTIAELIISGSIESSELDHIIACGTACEMWTTLAQVHEKSDSSSKMMANDAFYHYTYDGSKAMSKHIAQVRLLAKRLEELNEKPSDAAIMAKLLHGLPTKFHHVGTIWRSNRDPNKRIDDLCQLLLDEETSQDVSDLVVEVNNIGKGKKKKADEQPAKKQATGRRDKSTIKCFNCGKRGHFARECRMPKKDDKSNKDERSTSKSKKEDSEETCNVEVNTISSGVDWIADSGASVHMTSQREIFTSFVEEKTALSLADSSTLMVRGRGNIRVTSYVKGKVVDVKLQDVYYVPELRRSLFSVGAAQKHGVNARTEGNQMQFWRNGRCIIVATRTNNNLYRCAFEPKKSIEVNAVKAVKIDCEACAYGKAHRRSFKTVDSKYKPGEKIHSDVCGPMPKMSVGQKRYFVLFKDDATGYRRVRFLRHKSDVLSEFMKFKAWVENKWERHIKVLRSDNGLEYVNKEFSDYLIMCGIEHEKTAPYTPEQNGRCERDNRTIIEMARSMLFAKNLDEELWAEAVLCAIYLLNRMPTTQAMGSTPFEEWTGKRLKFDHIRTFGSTAFEHVPEIKRSKWKPKAVKKIMVGYDEDSSNYRLFDPITKKMTISSNATFHEDQDGDVSSRLKQPSFSIDIDDDSNSESMEESTDNASGAGNVEDEEGNVEDKESKQHVLRDRSTIKKPIRYEVHAVDFEEPKTYLDAMSRDDAFKWKDAIDNELNALTKMETWVDATLPKNRKPISARWIFTRKRNRQGDVIRYKARLVARGYMQREGIDYTETFAPVVRYESVRTLLAMAAINQMKIGQFDIKTAFLNGTLEEDIYMELPEGTGNEGKIVKLQRSLYGLKHEADNCVYHGSINNEVVLLALYVDDGLLFAKSDLAINNVLKYLQKEFEVTVGKGDYFVGLEIQRSNEGNVKIMQKAYLTRVIDRFGMTDAKGCAVPAQLNNQLVMSLNDEKDELMTNIPYREAVGSLMFAAVVSRPDIMFAVANVSKFLSNPSREHWQAVKTILRYVKNTLDVGIEYRKTGETKLIGYSDSDYAGDIDTRKSTSGIVFTLAGGAISWASRRQSVVAMSTTEAEYIAASDATKEAIWLRRLLKDVGLRQERPTILNVDNQGAIKLIRNPELHKRTKHIDVRYHFIREKVNGGEIEIDYVKSEEQLADIFTKALPKQTLLKLCCDLQIK</sequence>
<dbReference type="GO" id="GO:0006508">
    <property type="term" value="P:proteolysis"/>
    <property type="evidence" value="ECO:0007669"/>
    <property type="project" value="UniProtKB-KW"/>
</dbReference>
<feature type="domain" description="Integrase catalytic" evidence="8">
    <location>
        <begin position="439"/>
        <end position="605"/>
    </location>
</feature>
<dbReference type="InterPro" id="IPR043502">
    <property type="entry name" value="DNA/RNA_pol_sf"/>
</dbReference>
<evidence type="ECO:0000259" key="7">
    <source>
        <dbReference type="PROSITE" id="PS50158"/>
    </source>
</evidence>
<dbReference type="InterPro" id="IPR057670">
    <property type="entry name" value="SH3_retrovirus"/>
</dbReference>
<keyword evidence="2" id="KW-0479">Metal-binding</keyword>
<keyword evidence="5" id="KW-0862">Zinc</keyword>
<evidence type="ECO:0000313" key="10">
    <source>
        <dbReference type="Proteomes" id="UP000036403"/>
    </source>
</evidence>
<proteinExistence type="predicted"/>
<dbReference type="Pfam" id="PF22936">
    <property type="entry name" value="Pol_BBD"/>
    <property type="match status" value="1"/>
</dbReference>
<dbReference type="InterPro" id="IPR039537">
    <property type="entry name" value="Retrotran_Ty1/copia-like"/>
</dbReference>
<keyword evidence="5" id="KW-0863">Zinc-finger</keyword>
<reference evidence="9 10" key="1">
    <citation type="submission" date="2015-04" db="EMBL/GenBank/DDBJ databases">
        <title>Lasius niger genome sequencing.</title>
        <authorList>
            <person name="Konorov E.A."/>
            <person name="Nikitin M.A."/>
            <person name="Kirill M.V."/>
            <person name="Chang P."/>
        </authorList>
    </citation>
    <scope>NUCLEOTIDE SEQUENCE [LARGE SCALE GENOMIC DNA]</scope>
    <source>
        <tissue evidence="9">Whole</tissue>
    </source>
</reference>